<reference evidence="13 14" key="1">
    <citation type="submission" date="2016-09" db="EMBL/GenBank/DDBJ databases">
        <title>Alteromonas lipolytica, a new species isolated from sea water.</title>
        <authorList>
            <person name="Wu Y.-H."/>
            <person name="Cheng H."/>
            <person name="Xu X.-W."/>
        </authorList>
    </citation>
    <scope>NUCLEOTIDE SEQUENCE [LARGE SCALE GENOMIC DNA]</scope>
    <source>
        <strain evidence="13 14">JW12</strain>
    </source>
</reference>
<keyword evidence="5" id="KW-0997">Cell inner membrane</keyword>
<evidence type="ECO:0000256" key="5">
    <source>
        <dbReference type="ARBA" id="ARBA00022519"/>
    </source>
</evidence>
<dbReference type="GO" id="GO:0015627">
    <property type="term" value="C:type II protein secretion system complex"/>
    <property type="evidence" value="ECO:0007669"/>
    <property type="project" value="InterPro"/>
</dbReference>
<evidence type="ECO:0000313" key="13">
    <source>
        <dbReference type="EMBL" id="OFI32530.1"/>
    </source>
</evidence>
<comment type="caution">
    <text evidence="13">The sequence shown here is derived from an EMBL/GenBank/DDBJ whole genome shotgun (WGS) entry which is preliminary data.</text>
</comment>
<feature type="domain" description="General secretion pathway GspH" evidence="12">
    <location>
        <begin position="38"/>
        <end position="151"/>
    </location>
</feature>
<dbReference type="STRING" id="1856405.BFC17_05050"/>
<evidence type="ECO:0000256" key="6">
    <source>
        <dbReference type="ARBA" id="ARBA00022692"/>
    </source>
</evidence>
<name>A0A1E8F9F1_9ALTE</name>
<protein>
    <recommendedName>
        <fullName evidence="2">Type II secretion system protein H</fullName>
    </recommendedName>
    <alternativeName>
        <fullName evidence="10">General secretion pathway protein H</fullName>
    </alternativeName>
</protein>
<keyword evidence="8 11" id="KW-0472">Membrane</keyword>
<comment type="similarity">
    <text evidence="9">Belongs to the GSP H family.</text>
</comment>
<evidence type="ECO:0000256" key="10">
    <source>
        <dbReference type="ARBA" id="ARBA00030775"/>
    </source>
</evidence>
<dbReference type="Gene3D" id="3.55.40.10">
    <property type="entry name" value="minor pseudopilin epsh domain"/>
    <property type="match status" value="1"/>
</dbReference>
<accession>A0A1E8F9F1</accession>
<keyword evidence="4" id="KW-0488">Methylation</keyword>
<evidence type="ECO:0000256" key="7">
    <source>
        <dbReference type="ARBA" id="ARBA00022989"/>
    </source>
</evidence>
<keyword evidence="6 11" id="KW-0812">Transmembrane</keyword>
<dbReference type="GO" id="GO:0005886">
    <property type="term" value="C:plasma membrane"/>
    <property type="evidence" value="ECO:0007669"/>
    <property type="project" value="UniProtKB-SubCell"/>
</dbReference>
<evidence type="ECO:0000256" key="8">
    <source>
        <dbReference type="ARBA" id="ARBA00023136"/>
    </source>
</evidence>
<dbReference type="InterPro" id="IPR022346">
    <property type="entry name" value="T2SS_GspH"/>
</dbReference>
<feature type="transmembrane region" description="Helical" evidence="11">
    <location>
        <begin position="6"/>
        <end position="25"/>
    </location>
</feature>
<sequence length="168" mass="17610">MSLIEVLIVVAIIGVVVTVTAPSVLTVQRQMAVKGAVENVFFLLQLARSSAIRQSNDILIDTNFDTISWCVGITDAANCDCSLANSCTVDGLEQVVSSADFNGISMQNVNFDNANQAILDGVRGMAPQGAVSLELTDATNHNVRVNISATGRISMCNVSGDVGSFPAC</sequence>
<evidence type="ECO:0000256" key="2">
    <source>
        <dbReference type="ARBA" id="ARBA00021549"/>
    </source>
</evidence>
<dbReference type="Pfam" id="PF12019">
    <property type="entry name" value="GspH"/>
    <property type="match status" value="1"/>
</dbReference>
<dbReference type="SUPFAM" id="SSF54523">
    <property type="entry name" value="Pili subunits"/>
    <property type="match status" value="1"/>
</dbReference>
<evidence type="ECO:0000256" key="11">
    <source>
        <dbReference type="SAM" id="Phobius"/>
    </source>
</evidence>
<evidence type="ECO:0000256" key="3">
    <source>
        <dbReference type="ARBA" id="ARBA00022475"/>
    </source>
</evidence>
<gene>
    <name evidence="13" type="ORF">BFC17_05050</name>
</gene>
<evidence type="ECO:0000256" key="9">
    <source>
        <dbReference type="ARBA" id="ARBA00025772"/>
    </source>
</evidence>
<dbReference type="Proteomes" id="UP000176037">
    <property type="component" value="Unassembled WGS sequence"/>
</dbReference>
<keyword evidence="3" id="KW-1003">Cell membrane</keyword>
<evidence type="ECO:0000256" key="4">
    <source>
        <dbReference type="ARBA" id="ARBA00022481"/>
    </source>
</evidence>
<dbReference type="GO" id="GO:0015628">
    <property type="term" value="P:protein secretion by the type II secretion system"/>
    <property type="evidence" value="ECO:0007669"/>
    <property type="project" value="InterPro"/>
</dbReference>
<dbReference type="EMBL" id="MJIC01000016">
    <property type="protein sequence ID" value="OFI32530.1"/>
    <property type="molecule type" value="Genomic_DNA"/>
</dbReference>
<proteinExistence type="inferred from homology"/>
<comment type="subcellular location">
    <subcellularLocation>
        <location evidence="1">Cell inner membrane</location>
        <topology evidence="1">Single-pass membrane protein</topology>
    </subcellularLocation>
</comment>
<organism evidence="13 14">
    <name type="scientific">Alteromonas lipolytica</name>
    <dbReference type="NCBI Taxonomy" id="1856405"/>
    <lineage>
        <taxon>Bacteria</taxon>
        <taxon>Pseudomonadati</taxon>
        <taxon>Pseudomonadota</taxon>
        <taxon>Gammaproteobacteria</taxon>
        <taxon>Alteromonadales</taxon>
        <taxon>Alteromonadaceae</taxon>
        <taxon>Alteromonas/Salinimonas group</taxon>
        <taxon>Alteromonas</taxon>
    </lineage>
</organism>
<keyword evidence="14" id="KW-1185">Reference proteome</keyword>
<keyword evidence="7 11" id="KW-1133">Transmembrane helix</keyword>
<dbReference type="AlphaFoldDB" id="A0A1E8F9F1"/>
<dbReference type="InterPro" id="IPR045584">
    <property type="entry name" value="Pilin-like"/>
</dbReference>
<evidence type="ECO:0000259" key="12">
    <source>
        <dbReference type="Pfam" id="PF12019"/>
    </source>
</evidence>
<evidence type="ECO:0000313" key="14">
    <source>
        <dbReference type="Proteomes" id="UP000176037"/>
    </source>
</evidence>
<evidence type="ECO:0000256" key="1">
    <source>
        <dbReference type="ARBA" id="ARBA00004377"/>
    </source>
</evidence>